<organism evidence="1 2">
    <name type="scientific">Belnapia rosea</name>
    <dbReference type="NCBI Taxonomy" id="938405"/>
    <lineage>
        <taxon>Bacteria</taxon>
        <taxon>Pseudomonadati</taxon>
        <taxon>Pseudomonadota</taxon>
        <taxon>Alphaproteobacteria</taxon>
        <taxon>Acetobacterales</taxon>
        <taxon>Roseomonadaceae</taxon>
        <taxon>Belnapia</taxon>
    </lineage>
</organism>
<reference evidence="1 2" key="1">
    <citation type="submission" date="2016-10" db="EMBL/GenBank/DDBJ databases">
        <authorList>
            <person name="de Groot N.N."/>
        </authorList>
    </citation>
    <scope>NUCLEOTIDE SEQUENCE [LARGE SCALE GENOMIC DNA]</scope>
    <source>
        <strain evidence="1 2">CPCC 100156</strain>
    </source>
</reference>
<dbReference type="AlphaFoldDB" id="A0A1G7BZW6"/>
<gene>
    <name evidence="1" type="ORF">SAMN04487779_102831</name>
</gene>
<dbReference type="RefSeq" id="WP_090665027.1">
    <property type="nucleotide sequence ID" value="NZ_FMZX01000028.1"/>
</dbReference>
<sequence>MPSEFTGAWQARGHVAARVRPLDSIDLGIIARHSAKRTNGVIASLKNGTPMRWRRLAERDLMLLLEVDADVVGYHSLPERVEYVLDGKPRRHVPAVGVHTDHGPLVMDVFPDTGEHAPWYRVLAEVVRAIYARRGVRYAVLTPAEVRLEPRFGNALHVLDHRALRPGQGDQLRVVEALTRRGGSATVAELRGMLGDGAEAVFPMALRRALSLDLSAPEPSRIRAFLRAGGLT</sequence>
<evidence type="ECO:0000313" key="2">
    <source>
        <dbReference type="Proteomes" id="UP000198925"/>
    </source>
</evidence>
<protein>
    <recommendedName>
        <fullName evidence="3">TnsA endonuclease N terminal</fullName>
    </recommendedName>
</protein>
<name>A0A1G7BZW6_9PROT</name>
<dbReference type="Proteomes" id="UP000198925">
    <property type="component" value="Unassembled WGS sequence"/>
</dbReference>
<evidence type="ECO:0000313" key="1">
    <source>
        <dbReference type="EMBL" id="SDE32611.1"/>
    </source>
</evidence>
<accession>A0A1G7BZW6</accession>
<dbReference type="EMBL" id="FMZX01000028">
    <property type="protein sequence ID" value="SDE32611.1"/>
    <property type="molecule type" value="Genomic_DNA"/>
</dbReference>
<keyword evidence="2" id="KW-1185">Reference proteome</keyword>
<evidence type="ECO:0008006" key="3">
    <source>
        <dbReference type="Google" id="ProtNLM"/>
    </source>
</evidence>
<proteinExistence type="predicted"/>